<gene>
    <name evidence="6" type="ORF">DFR40_0924</name>
</gene>
<protein>
    <recommendedName>
        <fullName evidence="3">FAD assembly factor SdhE</fullName>
    </recommendedName>
</protein>
<evidence type="ECO:0000256" key="1">
    <source>
        <dbReference type="ARBA" id="ARBA00004496"/>
    </source>
</evidence>
<dbReference type="InterPro" id="IPR050531">
    <property type="entry name" value="SdhE_FAD_assembly_factor"/>
</dbReference>
<dbReference type="GO" id="GO:0005737">
    <property type="term" value="C:cytoplasm"/>
    <property type="evidence" value="ECO:0007669"/>
    <property type="project" value="UniProtKB-SubCell"/>
</dbReference>
<dbReference type="Pfam" id="PF03937">
    <property type="entry name" value="Sdh5"/>
    <property type="match status" value="1"/>
</dbReference>
<comment type="subcellular location">
    <subcellularLocation>
        <location evidence="1">Cytoplasm</location>
    </subcellularLocation>
</comment>
<comment type="caution">
    <text evidence="6">The sequence shown here is derived from an EMBL/GenBank/DDBJ whole genome shotgun (WGS) entry which is preliminary data.</text>
</comment>
<reference evidence="6 7" key="1">
    <citation type="submission" date="2018-10" db="EMBL/GenBank/DDBJ databases">
        <title>Genomic Encyclopedia of Type Strains, Phase IV (KMG-IV): sequencing the most valuable type-strain genomes for metagenomic binning, comparative biology and taxonomic classification.</title>
        <authorList>
            <person name="Goeker M."/>
        </authorList>
    </citation>
    <scope>NUCLEOTIDE SEQUENCE [LARGE SCALE GENOMIC DNA]</scope>
    <source>
        <strain evidence="6 7">DSM 23841</strain>
    </source>
</reference>
<dbReference type="PANTHER" id="PTHR39585">
    <property type="entry name" value="FAD ASSEMBLY FACTOR SDHE"/>
    <property type="match status" value="1"/>
</dbReference>
<proteinExistence type="inferred from homology"/>
<dbReference type="InterPro" id="IPR005631">
    <property type="entry name" value="SDH"/>
</dbReference>
<organism evidence="6 7">
    <name type="scientific">Azonexus fungiphilus</name>
    <dbReference type="NCBI Taxonomy" id="146940"/>
    <lineage>
        <taxon>Bacteria</taxon>
        <taxon>Pseudomonadati</taxon>
        <taxon>Pseudomonadota</taxon>
        <taxon>Betaproteobacteria</taxon>
        <taxon>Rhodocyclales</taxon>
        <taxon>Azonexaceae</taxon>
        <taxon>Azonexus</taxon>
    </lineage>
</organism>
<keyword evidence="7" id="KW-1185">Reference proteome</keyword>
<dbReference type="RefSeq" id="WP_121457280.1">
    <property type="nucleotide sequence ID" value="NZ_JAANMQ010000001.1"/>
</dbReference>
<dbReference type="Proteomes" id="UP000270626">
    <property type="component" value="Unassembled WGS sequence"/>
</dbReference>
<evidence type="ECO:0000313" key="7">
    <source>
        <dbReference type="Proteomes" id="UP000270626"/>
    </source>
</evidence>
<dbReference type="EMBL" id="RBXP01000011">
    <property type="protein sequence ID" value="RKT60778.1"/>
    <property type="molecule type" value="Genomic_DNA"/>
</dbReference>
<evidence type="ECO:0000256" key="3">
    <source>
        <dbReference type="ARBA" id="ARBA00019418"/>
    </source>
</evidence>
<name>A0A495WLN0_9RHOO</name>
<dbReference type="AlphaFoldDB" id="A0A495WLN0"/>
<dbReference type="SUPFAM" id="SSF109910">
    <property type="entry name" value="YgfY-like"/>
    <property type="match status" value="1"/>
</dbReference>
<evidence type="ECO:0000256" key="2">
    <source>
        <dbReference type="ARBA" id="ARBA00008571"/>
    </source>
</evidence>
<comment type="similarity">
    <text evidence="2">Belongs to the SdhE FAD assembly factor family.</text>
</comment>
<keyword evidence="4" id="KW-0963">Cytoplasm</keyword>
<sequence>MERQDYERLRWRCIRRALLELDITLTRFLDDGFDQLTEEEQAVFVDLVALEDHDLWYLISGKTECTDDEAHFAPVVEKLRKCSVRLAN</sequence>
<evidence type="ECO:0000256" key="5">
    <source>
        <dbReference type="ARBA" id="ARBA00023186"/>
    </source>
</evidence>
<accession>A0A495WLN0</accession>
<evidence type="ECO:0000256" key="4">
    <source>
        <dbReference type="ARBA" id="ARBA00022490"/>
    </source>
</evidence>
<dbReference type="PANTHER" id="PTHR39585:SF1">
    <property type="entry name" value="FAD ASSEMBLY FACTOR SDHE"/>
    <property type="match status" value="1"/>
</dbReference>
<keyword evidence="5" id="KW-0143">Chaperone</keyword>
<dbReference type="GO" id="GO:0006105">
    <property type="term" value="P:succinate metabolic process"/>
    <property type="evidence" value="ECO:0007669"/>
    <property type="project" value="TreeGrafter"/>
</dbReference>
<dbReference type="InterPro" id="IPR036714">
    <property type="entry name" value="SDH_sf"/>
</dbReference>
<dbReference type="Gene3D" id="1.10.150.250">
    <property type="entry name" value="Flavinator of succinate dehydrogenase"/>
    <property type="match status" value="1"/>
</dbReference>
<evidence type="ECO:0000313" key="6">
    <source>
        <dbReference type="EMBL" id="RKT60778.1"/>
    </source>
</evidence>
<dbReference type="OrthoDB" id="9180899at2"/>